<evidence type="ECO:0000313" key="2">
    <source>
        <dbReference type="EMBL" id="CAG8614890.1"/>
    </source>
</evidence>
<dbReference type="Proteomes" id="UP000789901">
    <property type="component" value="Unassembled WGS sequence"/>
</dbReference>
<gene>
    <name evidence="2" type="ORF">GMARGA_LOCUS7543</name>
</gene>
<proteinExistence type="predicted"/>
<dbReference type="EMBL" id="CAJVQB010003680">
    <property type="protein sequence ID" value="CAG8614890.1"/>
    <property type="molecule type" value="Genomic_DNA"/>
</dbReference>
<evidence type="ECO:0000256" key="1">
    <source>
        <dbReference type="SAM" id="MobiDB-lite"/>
    </source>
</evidence>
<sequence>MSRKKKQPARQNTTVNNVRKAFQHNDNEIIEENDSEITRPPPQKNKNHKINDHLVKIQQKTLDTDNDNITEPRLTPPLPITNKRLSNNERFEELDNNNQVSQKSDKLQGITSEFEATIWLAKHPPLDISSSDKTSLITSSVGSCFDDYCYHLLAKLRKKAGDNNIPTDAQLLEFILEDIWYEILCQFLEAIEQHVLRHNKNIWNALGDFVHEAIKKIIASKLEETDMKIALCSCDAITVNLQIPTVLGVVTR</sequence>
<organism evidence="2 3">
    <name type="scientific">Gigaspora margarita</name>
    <dbReference type="NCBI Taxonomy" id="4874"/>
    <lineage>
        <taxon>Eukaryota</taxon>
        <taxon>Fungi</taxon>
        <taxon>Fungi incertae sedis</taxon>
        <taxon>Mucoromycota</taxon>
        <taxon>Glomeromycotina</taxon>
        <taxon>Glomeromycetes</taxon>
        <taxon>Diversisporales</taxon>
        <taxon>Gigasporaceae</taxon>
        <taxon>Gigaspora</taxon>
    </lineage>
</organism>
<feature type="region of interest" description="Disordered" evidence="1">
    <location>
        <begin position="27"/>
        <end position="50"/>
    </location>
</feature>
<keyword evidence="3" id="KW-1185">Reference proteome</keyword>
<name>A0ABN7UM91_GIGMA</name>
<comment type="caution">
    <text evidence="2">The sequence shown here is derived from an EMBL/GenBank/DDBJ whole genome shotgun (WGS) entry which is preliminary data.</text>
</comment>
<evidence type="ECO:0000313" key="3">
    <source>
        <dbReference type="Proteomes" id="UP000789901"/>
    </source>
</evidence>
<reference evidence="2 3" key="1">
    <citation type="submission" date="2021-06" db="EMBL/GenBank/DDBJ databases">
        <authorList>
            <person name="Kallberg Y."/>
            <person name="Tangrot J."/>
            <person name="Rosling A."/>
        </authorList>
    </citation>
    <scope>NUCLEOTIDE SEQUENCE [LARGE SCALE GENOMIC DNA]</scope>
    <source>
        <strain evidence="2 3">120-4 pot B 10/14</strain>
    </source>
</reference>
<protein>
    <submittedName>
        <fullName evidence="2">22157_t:CDS:1</fullName>
    </submittedName>
</protein>
<accession>A0ABN7UM91</accession>